<proteinExistence type="predicted"/>
<dbReference type="EMBL" id="JABSTQ010011046">
    <property type="protein sequence ID" value="KAG0415667.1"/>
    <property type="molecule type" value="Genomic_DNA"/>
</dbReference>
<comment type="caution">
    <text evidence="1">The sequence shown here is derived from an EMBL/GenBank/DDBJ whole genome shotgun (WGS) entry which is preliminary data.</text>
</comment>
<dbReference type="Proteomes" id="UP000805193">
    <property type="component" value="Unassembled WGS sequence"/>
</dbReference>
<reference evidence="1 2" key="1">
    <citation type="journal article" date="2020" name="Cell">
        <title>Large-Scale Comparative Analyses of Tick Genomes Elucidate Their Genetic Diversity and Vector Capacities.</title>
        <authorList>
            <consortium name="Tick Genome and Microbiome Consortium (TIGMIC)"/>
            <person name="Jia N."/>
            <person name="Wang J."/>
            <person name="Shi W."/>
            <person name="Du L."/>
            <person name="Sun Y."/>
            <person name="Zhan W."/>
            <person name="Jiang J.F."/>
            <person name="Wang Q."/>
            <person name="Zhang B."/>
            <person name="Ji P."/>
            <person name="Bell-Sakyi L."/>
            <person name="Cui X.M."/>
            <person name="Yuan T.T."/>
            <person name="Jiang B.G."/>
            <person name="Yang W.F."/>
            <person name="Lam T.T."/>
            <person name="Chang Q.C."/>
            <person name="Ding S.J."/>
            <person name="Wang X.J."/>
            <person name="Zhu J.G."/>
            <person name="Ruan X.D."/>
            <person name="Zhao L."/>
            <person name="Wei J.T."/>
            <person name="Ye R.Z."/>
            <person name="Que T.C."/>
            <person name="Du C.H."/>
            <person name="Zhou Y.H."/>
            <person name="Cheng J.X."/>
            <person name="Dai P.F."/>
            <person name="Guo W.B."/>
            <person name="Han X.H."/>
            <person name="Huang E.J."/>
            <person name="Li L.F."/>
            <person name="Wei W."/>
            <person name="Gao Y.C."/>
            <person name="Liu J.Z."/>
            <person name="Shao H.Z."/>
            <person name="Wang X."/>
            <person name="Wang C.C."/>
            <person name="Yang T.C."/>
            <person name="Huo Q.B."/>
            <person name="Li W."/>
            <person name="Chen H.Y."/>
            <person name="Chen S.E."/>
            <person name="Zhou L.G."/>
            <person name="Ni X.B."/>
            <person name="Tian J.H."/>
            <person name="Sheng Y."/>
            <person name="Liu T."/>
            <person name="Pan Y.S."/>
            <person name="Xia L.Y."/>
            <person name="Li J."/>
            <person name="Zhao F."/>
            <person name="Cao W.C."/>
        </authorList>
    </citation>
    <scope>NUCLEOTIDE SEQUENCE [LARGE SCALE GENOMIC DNA]</scope>
    <source>
        <strain evidence="1">Iper-2018</strain>
    </source>
</reference>
<accession>A0AC60P8T7</accession>
<keyword evidence="2" id="KW-1185">Reference proteome</keyword>
<protein>
    <submittedName>
        <fullName evidence="1">Uncharacterized protein</fullName>
    </submittedName>
</protein>
<organism evidence="1 2">
    <name type="scientific">Ixodes persulcatus</name>
    <name type="common">Taiga tick</name>
    <dbReference type="NCBI Taxonomy" id="34615"/>
    <lineage>
        <taxon>Eukaryota</taxon>
        <taxon>Metazoa</taxon>
        <taxon>Ecdysozoa</taxon>
        <taxon>Arthropoda</taxon>
        <taxon>Chelicerata</taxon>
        <taxon>Arachnida</taxon>
        <taxon>Acari</taxon>
        <taxon>Parasitiformes</taxon>
        <taxon>Ixodida</taxon>
        <taxon>Ixodoidea</taxon>
        <taxon>Ixodidae</taxon>
        <taxon>Ixodinae</taxon>
        <taxon>Ixodes</taxon>
    </lineage>
</organism>
<name>A0AC60P8T7_IXOPE</name>
<evidence type="ECO:0000313" key="2">
    <source>
        <dbReference type="Proteomes" id="UP000805193"/>
    </source>
</evidence>
<gene>
    <name evidence="1" type="ORF">HPB47_007150</name>
</gene>
<evidence type="ECO:0000313" key="1">
    <source>
        <dbReference type="EMBL" id="KAG0415667.1"/>
    </source>
</evidence>
<sequence length="465" mass="50792">MAAGGDTRPQLPRPRSAIQPTTIEIRVPIKTTLDSATTSQYASLITQLCDQARTTLRDLDPGNDLTFLRMRTKKHEIMISPGAMFNGAAALAKAADPASADYRMIMPMLPSGKRLAETVFLHGDPQGRPYRTQDFADALEETVGMKHVVGLGAFQFNHVWVRTLDSTDNKERLVALKEITVKGKRCIVIDPNLKEAVVRVNWLPTFVTDEEVCKAFVEYGNVTKICREKWKSPSGEYEVEMSTRFVTITMKEGKGKEDLPHQCKVAGYPILLYVPGRPPMCLRCGQLGHMRRQCRASWCRHCRSYGHLESECVPTYAAKTKCQANMPLDSDLLDDGECTGSGSNGTDEAGGADAPVSNQTEAATPKESSEEGSEPVEEEQAMDVARAPKDAATPQRLTNPPPPAPAAAPVKTRPPEQGASSKETSKVTRQSARQKPKRAEQFPPLDAHPGGRGESSENAAPLHGD</sequence>